<name>A0A5B8UY33_9SPHI</name>
<keyword evidence="2" id="KW-1185">Reference proteome</keyword>
<sequence>MANKIVDFQAKVYVYDLNNCAREFGFKDDEGWELSLATQDERKALEKKYYPIVSTKVLPEILVELFGLVKDKLVQARSNIQNKLDTGNQANSNMQYLVAFNPKRYR</sequence>
<gene>
    <name evidence="1" type="ORF">FRZ54_15980</name>
</gene>
<dbReference type="OrthoDB" id="799018at2"/>
<reference evidence="1 2" key="1">
    <citation type="journal article" date="2017" name="Curr. Microbiol.">
        <title>Mucilaginibacter ginsenosidivorans sp. nov., Isolated from Soil of Ginseng Field.</title>
        <authorList>
            <person name="Kim M.M."/>
            <person name="Siddiqi M.Z."/>
            <person name="Im W.T."/>
        </authorList>
    </citation>
    <scope>NUCLEOTIDE SEQUENCE [LARGE SCALE GENOMIC DNA]</scope>
    <source>
        <strain evidence="1 2">Gsoil 3017</strain>
    </source>
</reference>
<evidence type="ECO:0000313" key="1">
    <source>
        <dbReference type="EMBL" id="QEC64010.1"/>
    </source>
</evidence>
<dbReference type="RefSeq" id="WP_147032583.1">
    <property type="nucleotide sequence ID" value="NZ_CP042436.1"/>
</dbReference>
<dbReference type="KEGG" id="mgin:FRZ54_15980"/>
<protein>
    <submittedName>
        <fullName evidence="1">Uncharacterized protein</fullName>
    </submittedName>
</protein>
<dbReference type="Proteomes" id="UP000321479">
    <property type="component" value="Chromosome"/>
</dbReference>
<dbReference type="AlphaFoldDB" id="A0A5B8UY33"/>
<accession>A0A5B8UY33</accession>
<evidence type="ECO:0000313" key="2">
    <source>
        <dbReference type="Proteomes" id="UP000321479"/>
    </source>
</evidence>
<proteinExistence type="predicted"/>
<organism evidence="1 2">
    <name type="scientific">Mucilaginibacter ginsenosidivorans</name>
    <dbReference type="NCBI Taxonomy" id="398053"/>
    <lineage>
        <taxon>Bacteria</taxon>
        <taxon>Pseudomonadati</taxon>
        <taxon>Bacteroidota</taxon>
        <taxon>Sphingobacteriia</taxon>
        <taxon>Sphingobacteriales</taxon>
        <taxon>Sphingobacteriaceae</taxon>
        <taxon>Mucilaginibacter</taxon>
    </lineage>
</organism>
<dbReference type="EMBL" id="CP042436">
    <property type="protein sequence ID" value="QEC64010.1"/>
    <property type="molecule type" value="Genomic_DNA"/>
</dbReference>